<name>A0A7X1KQY2_9SPHN</name>
<gene>
    <name evidence="4" type="ORF">H7F53_13150</name>
</gene>
<keyword evidence="1" id="KW-0732">Signal</keyword>
<dbReference type="InterPro" id="IPR014880">
    <property type="entry name" value="SoxZ_dom"/>
</dbReference>
<dbReference type="InterPro" id="IPR030831">
    <property type="entry name" value="Fuse-rel_SoxYZ"/>
</dbReference>
<evidence type="ECO:0000259" key="2">
    <source>
        <dbReference type="Pfam" id="PF08770"/>
    </source>
</evidence>
<protein>
    <submittedName>
        <fullName evidence="4">Quinoprotein dehydrogenase-associated SoxYZ-like carrier</fullName>
    </submittedName>
</protein>
<dbReference type="Gene3D" id="2.60.40.2470">
    <property type="entry name" value="SoxY domain"/>
    <property type="match status" value="1"/>
</dbReference>
<sequence>MVRLPLPALAALALLGAAAPAAPAPGRPPTVARDPLGSPLWALHAARLFAGAPVVFDPAVRVALPVIAENQHIFPVAVDARALGGVRRIVILADLNPIPVAVDFAPGGAAPWLALRIKLDQRTPVRAAVLAGDGRWHVSGAWVDAAGGGCSAPPVSRARGDWAEHLGELRGAAFATPEGTRLRFTVRHPMDTGLVENVPAYHVETVTVAMAGHDPARLTVWGAVAEDPAFTLLFPGRPGAATLHLRDSNGREFSGRVPGPDRP</sequence>
<evidence type="ECO:0000256" key="1">
    <source>
        <dbReference type="SAM" id="SignalP"/>
    </source>
</evidence>
<accession>A0A7X1KQY2</accession>
<reference evidence="4 5" key="1">
    <citation type="submission" date="2020-08" db="EMBL/GenBank/DDBJ databases">
        <title>The genome sequence of type strain Novosphingobium piscinae KCTC 42194.</title>
        <authorList>
            <person name="Liu Y."/>
        </authorList>
    </citation>
    <scope>NUCLEOTIDE SEQUENCE [LARGE SCALE GENOMIC DNA]</scope>
    <source>
        <strain evidence="4 5">KCTC 42194</strain>
    </source>
</reference>
<keyword evidence="5" id="KW-1185">Reference proteome</keyword>
<feature type="chain" id="PRO_5031496421" evidence="1">
    <location>
        <begin position="22"/>
        <end position="263"/>
    </location>
</feature>
<dbReference type="Gene3D" id="2.60.40.10">
    <property type="entry name" value="Immunoglobulins"/>
    <property type="match status" value="1"/>
</dbReference>
<dbReference type="Pfam" id="PF13501">
    <property type="entry name" value="SoxY"/>
    <property type="match status" value="1"/>
</dbReference>
<dbReference type="EMBL" id="JACLAX010000014">
    <property type="protein sequence ID" value="MBC2670095.1"/>
    <property type="molecule type" value="Genomic_DNA"/>
</dbReference>
<dbReference type="InterPro" id="IPR032711">
    <property type="entry name" value="SoxY"/>
</dbReference>
<dbReference type="SUPFAM" id="SSF81296">
    <property type="entry name" value="E set domains"/>
    <property type="match status" value="1"/>
</dbReference>
<comment type="caution">
    <text evidence="4">The sequence shown here is derived from an EMBL/GenBank/DDBJ whole genome shotgun (WGS) entry which is preliminary data.</text>
</comment>
<dbReference type="InterPro" id="IPR013783">
    <property type="entry name" value="Ig-like_fold"/>
</dbReference>
<proteinExistence type="predicted"/>
<dbReference type="InterPro" id="IPR014756">
    <property type="entry name" value="Ig_E-set"/>
</dbReference>
<dbReference type="NCBIfam" id="TIGR04557">
    <property type="entry name" value="fuse_rel_SoxYZ"/>
    <property type="match status" value="1"/>
</dbReference>
<evidence type="ECO:0000313" key="5">
    <source>
        <dbReference type="Proteomes" id="UP000551327"/>
    </source>
</evidence>
<organism evidence="4 5">
    <name type="scientific">Novosphingobium piscinae</name>
    <dbReference type="NCBI Taxonomy" id="1507448"/>
    <lineage>
        <taxon>Bacteria</taxon>
        <taxon>Pseudomonadati</taxon>
        <taxon>Pseudomonadota</taxon>
        <taxon>Alphaproteobacteria</taxon>
        <taxon>Sphingomonadales</taxon>
        <taxon>Sphingomonadaceae</taxon>
        <taxon>Novosphingobium</taxon>
    </lineage>
</organism>
<feature type="domain" description="Sulphur oxidation protein SoxZ" evidence="2">
    <location>
        <begin position="179"/>
        <end position="256"/>
    </location>
</feature>
<feature type="domain" description="Ig-like SoxY" evidence="3">
    <location>
        <begin position="47"/>
        <end position="150"/>
    </location>
</feature>
<evidence type="ECO:0000259" key="3">
    <source>
        <dbReference type="Pfam" id="PF13501"/>
    </source>
</evidence>
<dbReference type="Proteomes" id="UP000551327">
    <property type="component" value="Unassembled WGS sequence"/>
</dbReference>
<dbReference type="AlphaFoldDB" id="A0A7X1KQY2"/>
<evidence type="ECO:0000313" key="4">
    <source>
        <dbReference type="EMBL" id="MBC2670095.1"/>
    </source>
</evidence>
<dbReference type="Pfam" id="PF08770">
    <property type="entry name" value="SoxZ"/>
    <property type="match status" value="1"/>
</dbReference>
<feature type="signal peptide" evidence="1">
    <location>
        <begin position="1"/>
        <end position="21"/>
    </location>
</feature>
<dbReference type="RefSeq" id="WP_185679960.1">
    <property type="nucleotide sequence ID" value="NZ_JACLAX010000014.1"/>
</dbReference>
<dbReference type="InterPro" id="IPR038162">
    <property type="entry name" value="SoxY_sf"/>
</dbReference>